<keyword evidence="2" id="KW-1185">Reference proteome</keyword>
<dbReference type="EMBL" id="JACAZI010000026">
    <property type="protein sequence ID" value="KAF7334563.1"/>
    <property type="molecule type" value="Genomic_DNA"/>
</dbReference>
<organism evidence="1 2">
    <name type="scientific">Mycena venus</name>
    <dbReference type="NCBI Taxonomy" id="2733690"/>
    <lineage>
        <taxon>Eukaryota</taxon>
        <taxon>Fungi</taxon>
        <taxon>Dikarya</taxon>
        <taxon>Basidiomycota</taxon>
        <taxon>Agaricomycotina</taxon>
        <taxon>Agaricomycetes</taxon>
        <taxon>Agaricomycetidae</taxon>
        <taxon>Agaricales</taxon>
        <taxon>Marasmiineae</taxon>
        <taxon>Mycenaceae</taxon>
        <taxon>Mycena</taxon>
    </lineage>
</organism>
<protein>
    <submittedName>
        <fullName evidence="1">F-box domain-containing protein</fullName>
    </submittedName>
</protein>
<comment type="caution">
    <text evidence="1">The sequence shown here is derived from an EMBL/GenBank/DDBJ whole genome shotgun (WGS) entry which is preliminary data.</text>
</comment>
<dbReference type="Proteomes" id="UP000620124">
    <property type="component" value="Unassembled WGS sequence"/>
</dbReference>
<gene>
    <name evidence="1" type="ORF">MVEN_02286200</name>
</gene>
<reference evidence="1" key="1">
    <citation type="submission" date="2020-05" db="EMBL/GenBank/DDBJ databases">
        <title>Mycena genomes resolve the evolution of fungal bioluminescence.</title>
        <authorList>
            <person name="Tsai I.J."/>
        </authorList>
    </citation>
    <scope>NUCLEOTIDE SEQUENCE</scope>
    <source>
        <strain evidence="1">CCC161011</strain>
    </source>
</reference>
<sequence length="329" mass="37060">MLSTLAADRLRVADFDAKILDLQRAISALQVERALVQERLDSYKYPVLTLPNEIVAEIFVHFLPLLLPLWRAISLSLNDIALQSAHISDIFGRSGRCPLSIELDQYEDRYGYDNPADPVQPSELLPTIVPHSARWEYLTLRLFEHLPTIECPMPLLRHLDLSLGDTNPNSPYITAFSELPRIRTVVLDDVANSIVVLPWAQLTSPTLARLDSHECASILHQTSNLVHCVLRLCFSVQGEQEQTADITLPALESLTFMESASVPIEGYLETFIVPALRTLQIMEMFLRPRPSDLLTSFISKSGCELQEVRITGRRRVITNAIKKIISLDP</sequence>
<proteinExistence type="predicted"/>
<evidence type="ECO:0000313" key="1">
    <source>
        <dbReference type="EMBL" id="KAF7334563.1"/>
    </source>
</evidence>
<name>A0A8H6X4Y7_9AGAR</name>
<dbReference type="AlphaFoldDB" id="A0A8H6X4Y7"/>
<dbReference type="SUPFAM" id="SSF52047">
    <property type="entry name" value="RNI-like"/>
    <property type="match status" value="1"/>
</dbReference>
<accession>A0A8H6X4Y7</accession>
<evidence type="ECO:0000313" key="2">
    <source>
        <dbReference type="Proteomes" id="UP000620124"/>
    </source>
</evidence>